<evidence type="ECO:0000313" key="2">
    <source>
        <dbReference type="EMBL" id="SDM01084.1"/>
    </source>
</evidence>
<dbReference type="RefSeq" id="WP_089693724.1">
    <property type="nucleotide sequence ID" value="NZ_FNHL01000001.1"/>
</dbReference>
<feature type="transmembrane region" description="Helical" evidence="1">
    <location>
        <begin position="6"/>
        <end position="28"/>
    </location>
</feature>
<evidence type="ECO:0000313" key="3">
    <source>
        <dbReference type="Proteomes" id="UP000199451"/>
    </source>
</evidence>
<keyword evidence="3" id="KW-1185">Reference proteome</keyword>
<name>A0A1G9PQQ0_9EURY</name>
<sequence>MLDTLTVVYVSAVTVLFFFWVYGIYAFFRDCRRTYVPKFRQTLRGWKSMWTEEDEQELDEHEQQLL</sequence>
<organism evidence="2 3">
    <name type="scientific">Halogranum gelatinilyticum</name>
    <dbReference type="NCBI Taxonomy" id="660521"/>
    <lineage>
        <taxon>Archaea</taxon>
        <taxon>Methanobacteriati</taxon>
        <taxon>Methanobacteriota</taxon>
        <taxon>Stenosarchaea group</taxon>
        <taxon>Halobacteria</taxon>
        <taxon>Halobacteriales</taxon>
        <taxon>Haloferacaceae</taxon>
    </lineage>
</organism>
<dbReference type="AlphaFoldDB" id="A0A1G9PQQ0"/>
<dbReference type="Pfam" id="PF26027">
    <property type="entry name" value="DUF8005"/>
    <property type="match status" value="1"/>
</dbReference>
<keyword evidence="1" id="KW-0812">Transmembrane</keyword>
<dbReference type="InterPro" id="IPR058318">
    <property type="entry name" value="DUF8005"/>
</dbReference>
<gene>
    <name evidence="2" type="ORF">SAMN04487949_0486</name>
</gene>
<keyword evidence="1" id="KW-0472">Membrane</keyword>
<reference evidence="3" key="1">
    <citation type="submission" date="2016-10" db="EMBL/GenBank/DDBJ databases">
        <authorList>
            <person name="Varghese N."/>
            <person name="Submissions S."/>
        </authorList>
    </citation>
    <scope>NUCLEOTIDE SEQUENCE [LARGE SCALE GENOMIC DNA]</scope>
    <source>
        <strain evidence="3">CGMCC 1.10119</strain>
    </source>
</reference>
<dbReference type="STRING" id="660521.SAMN04487949_0486"/>
<dbReference type="EMBL" id="FNHL01000001">
    <property type="protein sequence ID" value="SDM01084.1"/>
    <property type="molecule type" value="Genomic_DNA"/>
</dbReference>
<accession>A0A1G9PQQ0</accession>
<proteinExistence type="predicted"/>
<dbReference type="OrthoDB" id="157285at2157"/>
<protein>
    <submittedName>
        <fullName evidence="2">Uncharacterized protein</fullName>
    </submittedName>
</protein>
<evidence type="ECO:0000256" key="1">
    <source>
        <dbReference type="SAM" id="Phobius"/>
    </source>
</evidence>
<dbReference type="Proteomes" id="UP000199451">
    <property type="component" value="Unassembled WGS sequence"/>
</dbReference>
<keyword evidence="1" id="KW-1133">Transmembrane helix</keyword>